<accession>A0A419W310</accession>
<sequence>MKQLSRFLLALLLVGAGLSSKAQTQSDSNTYWPAIKQEAKPWTRWWWMGSAVDKPNIDRLVKEYAGKGIGGVEITPIYGVKGDEANYIDFLSPEWVAMLKETVEAGKANQLGVDMNTGTGWPFGGPMVTDEYAAKKMLFHQLGELTDDEVKHYLETVKSSETEDLIALSAYNDANHRVDLLNEGSSLYDISAEHRQVIAITEANTGQKVKRAAPGGEGLVFNHFSKKATDHYLETFDAAFKGDPGVRCFFNDSYELESASAASELFDTFKALKGYDLALYAKELSGEGDESTIARIKSDYRDVLGDMLLHNFTQTWTNWAHSHNAITRNQAHGSPGNLIDLYAAVGIPEVETFQATSFPFLQDFIDSSDAKHTESNKLFKKFASSAAHMKGEALVSSESFTWLNEHFKTPLYQCKAELDELFIKGVTHLFFHGTAYSPERAGWPGWCFYASVHMDPNNPQWEHMDAMNEYIARCQSVLQQGQHTNDFLVFWSPDDYNTDAKSLDKKLTLHNSESWVKMPEIEKLLDKGYLFDFVTDRIIANAKVDGKNVLTFGKVPYKAIVMPGIERIKLETFKKLLQLAEDGATIIFSNLPEEVTGFKDYEEKEAEMAELVAGLNFEDNGRFQVAATGKGAIYVGDPEAALTDDGITRETLMDHHIKSISRKTDSGYYYFIANHEKEAVNDWLPFKYFAKNALFMNPMDGSLAVAETDGNKVNVHLRPGESMIVYFTDDDLTGVPAYQSLTEGNTTVLSNDWKLKALSGGPELFPAATMAEPTFWTDLQGDDYKNFSGSAEYSTTFKMGKPKAANYLLRLDKVEASVKVFVNDKEVGTLWSFPFELEVGPYLKKGENTLRLEVCNLAANRIRYMDRAGIEWKIFTNINIVNLDYKPLDASNWDVLPSGISGKVKLIEQNAK</sequence>
<comment type="caution">
    <text evidence="2">The sequence shown here is derived from an EMBL/GenBank/DDBJ whole genome shotgun (WGS) entry which is preliminary data.</text>
</comment>
<reference evidence="2 3" key="1">
    <citation type="submission" date="2018-09" db="EMBL/GenBank/DDBJ databases">
        <title>Genomic Encyclopedia of Archaeal and Bacterial Type Strains, Phase II (KMG-II): from individual species to whole genera.</title>
        <authorList>
            <person name="Goeker M."/>
        </authorList>
    </citation>
    <scope>NUCLEOTIDE SEQUENCE [LARGE SCALE GENOMIC DNA]</scope>
    <source>
        <strain evidence="2 3">DSM 27148</strain>
    </source>
</reference>
<organism evidence="2 3">
    <name type="scientific">Mangrovibacterium diazotrophicum</name>
    <dbReference type="NCBI Taxonomy" id="1261403"/>
    <lineage>
        <taxon>Bacteria</taxon>
        <taxon>Pseudomonadati</taxon>
        <taxon>Bacteroidota</taxon>
        <taxon>Bacteroidia</taxon>
        <taxon>Marinilabiliales</taxon>
        <taxon>Prolixibacteraceae</taxon>
        <taxon>Mangrovibacterium</taxon>
    </lineage>
</organism>
<dbReference type="PANTHER" id="PTHR36848:SF2">
    <property type="entry name" value="SECRETED PROTEIN"/>
    <property type="match status" value="1"/>
</dbReference>
<dbReference type="PANTHER" id="PTHR36848">
    <property type="entry name" value="DNA-BINDING PROTEIN (PUTATIVE SECRETED PROTEIN)-RELATED"/>
    <property type="match status" value="1"/>
</dbReference>
<dbReference type="GO" id="GO:0005975">
    <property type="term" value="P:carbohydrate metabolic process"/>
    <property type="evidence" value="ECO:0007669"/>
    <property type="project" value="InterPro"/>
</dbReference>
<evidence type="ECO:0000313" key="2">
    <source>
        <dbReference type="EMBL" id="RKD89862.1"/>
    </source>
</evidence>
<keyword evidence="2" id="KW-0378">Hydrolase</keyword>
<keyword evidence="1" id="KW-0732">Signal</keyword>
<dbReference type="SUPFAM" id="SSF49785">
    <property type="entry name" value="Galactose-binding domain-like"/>
    <property type="match status" value="1"/>
</dbReference>
<dbReference type="InterPro" id="IPR008979">
    <property type="entry name" value="Galactose-bd-like_sf"/>
</dbReference>
<dbReference type="Gene3D" id="2.60.120.260">
    <property type="entry name" value="Galactose-binding domain-like"/>
    <property type="match status" value="1"/>
</dbReference>
<dbReference type="NCBIfam" id="NF045579">
    <property type="entry name" value="rhamnoside_JR"/>
    <property type="match status" value="1"/>
</dbReference>
<dbReference type="RefSeq" id="WP_120271310.1">
    <property type="nucleotide sequence ID" value="NZ_RAPN01000001.1"/>
</dbReference>
<evidence type="ECO:0000256" key="1">
    <source>
        <dbReference type="SAM" id="SignalP"/>
    </source>
</evidence>
<dbReference type="Pfam" id="PF17132">
    <property type="entry name" value="Glyco_hydro_106"/>
    <property type="match status" value="1"/>
</dbReference>
<dbReference type="EMBL" id="RAPN01000001">
    <property type="protein sequence ID" value="RKD89862.1"/>
    <property type="molecule type" value="Genomic_DNA"/>
</dbReference>
<dbReference type="GO" id="GO:0004553">
    <property type="term" value="F:hydrolase activity, hydrolyzing O-glycosyl compounds"/>
    <property type="evidence" value="ECO:0007669"/>
    <property type="project" value="InterPro"/>
</dbReference>
<gene>
    <name evidence="2" type="ORF">BC643_0196</name>
</gene>
<dbReference type="AlphaFoldDB" id="A0A419W310"/>
<name>A0A419W310_9BACT</name>
<proteinExistence type="predicted"/>
<keyword evidence="3" id="KW-1185">Reference proteome</keyword>
<protein>
    <submittedName>
        <fullName evidence="2">Glycosyl hydrolase family 2</fullName>
    </submittedName>
</protein>
<dbReference type="InterPro" id="IPR053161">
    <property type="entry name" value="Ulvan_degrading_GH"/>
</dbReference>
<feature type="signal peptide" evidence="1">
    <location>
        <begin position="1"/>
        <end position="22"/>
    </location>
</feature>
<dbReference type="Proteomes" id="UP000283387">
    <property type="component" value="Unassembled WGS sequence"/>
</dbReference>
<dbReference type="OrthoDB" id="9761519at2"/>
<evidence type="ECO:0000313" key="3">
    <source>
        <dbReference type="Proteomes" id="UP000283387"/>
    </source>
</evidence>
<feature type="chain" id="PRO_5019136076" evidence="1">
    <location>
        <begin position="23"/>
        <end position="912"/>
    </location>
</feature>